<reference evidence="1 2" key="1">
    <citation type="submission" date="2019-02" db="EMBL/GenBank/DDBJ databases">
        <title>Genomic Encyclopedia of Type Strains, Phase IV (KMG-IV): sequencing the most valuable type-strain genomes for metagenomic binning, comparative biology and taxonomic classification.</title>
        <authorList>
            <person name="Goeker M."/>
        </authorList>
    </citation>
    <scope>NUCLEOTIDE SEQUENCE [LARGE SCALE GENOMIC DNA]</scope>
    <source>
        <strain evidence="1 2">DSM 101727</strain>
    </source>
</reference>
<protein>
    <submittedName>
        <fullName evidence="1">ThiF family protein</fullName>
    </submittedName>
</protein>
<comment type="caution">
    <text evidence="1">The sequence shown here is derived from an EMBL/GenBank/DDBJ whole genome shotgun (WGS) entry which is preliminary data.</text>
</comment>
<keyword evidence="2" id="KW-1185">Reference proteome</keyword>
<evidence type="ECO:0000313" key="1">
    <source>
        <dbReference type="EMBL" id="RZS32232.1"/>
    </source>
</evidence>
<dbReference type="OrthoDB" id="4426339at2"/>
<sequence>MDVDTRTTLPVRPRSLPGLPVLRRRAGEIQVGLDPAHAVVISDLPDGVVTVAGALDGTRSVDELLDEVGPADSDTLLALLDELEVRGLLVDAASTAVPARLTGDVTMSVLRTRGRDRPVPPAVRPDQVVVRGDGPLAVAVAATLAGAGMRRVHVAATGAVQPEDVGCGYLDAHIGLPRRRAARDVVRAVDPSVLTGPPRRGSASLVVLTDAVVPDPEAVAELVRHGVAHLVVRVREGTGVIGPLVVPGRSSCLRCADLVRAGLDPCWPAVATQLLGATQPVDVLSAQVTAALAAAQALRALDWFAGAGPRPPTWCGAVEIDPFTGVSRHRRWPIHAACTCGAKTRMT</sequence>
<accession>A0A4Q7KEG5</accession>
<dbReference type="EMBL" id="SGWQ01000013">
    <property type="protein sequence ID" value="RZS32232.1"/>
    <property type="molecule type" value="Genomic_DNA"/>
</dbReference>
<dbReference type="SUPFAM" id="SSF69572">
    <property type="entry name" value="Activating enzymes of the ubiquitin-like proteins"/>
    <property type="match status" value="1"/>
</dbReference>
<proteinExistence type="predicted"/>
<dbReference type="Gene3D" id="3.40.50.720">
    <property type="entry name" value="NAD(P)-binding Rossmann-like Domain"/>
    <property type="match status" value="1"/>
</dbReference>
<dbReference type="RefSeq" id="WP_130348047.1">
    <property type="nucleotide sequence ID" value="NZ_SGWQ01000013.1"/>
</dbReference>
<evidence type="ECO:0000313" key="2">
    <source>
        <dbReference type="Proteomes" id="UP000294257"/>
    </source>
</evidence>
<organism evidence="1 2">
    <name type="scientific">Herbihabitans rhizosphaerae</name>
    <dbReference type="NCBI Taxonomy" id="1872711"/>
    <lineage>
        <taxon>Bacteria</taxon>
        <taxon>Bacillati</taxon>
        <taxon>Actinomycetota</taxon>
        <taxon>Actinomycetes</taxon>
        <taxon>Pseudonocardiales</taxon>
        <taxon>Pseudonocardiaceae</taxon>
        <taxon>Herbihabitans</taxon>
    </lineage>
</organism>
<dbReference type="GO" id="GO:0008641">
    <property type="term" value="F:ubiquitin-like modifier activating enzyme activity"/>
    <property type="evidence" value="ECO:0007669"/>
    <property type="project" value="InterPro"/>
</dbReference>
<gene>
    <name evidence="1" type="ORF">EV193_11376</name>
</gene>
<name>A0A4Q7KEG5_9PSEU</name>
<dbReference type="InterPro" id="IPR035985">
    <property type="entry name" value="Ubiquitin-activating_enz"/>
</dbReference>
<dbReference type="Proteomes" id="UP000294257">
    <property type="component" value="Unassembled WGS sequence"/>
</dbReference>
<dbReference type="AlphaFoldDB" id="A0A4Q7KEG5"/>